<dbReference type="InterPro" id="IPR008949">
    <property type="entry name" value="Isoprenoid_synthase_dom_sf"/>
</dbReference>
<dbReference type="InterPro" id="IPR005630">
    <property type="entry name" value="Terpene_synthase_metal-bd"/>
</dbReference>
<dbReference type="GO" id="GO:0000287">
    <property type="term" value="F:magnesium ion binding"/>
    <property type="evidence" value="ECO:0007669"/>
    <property type="project" value="InterPro"/>
</dbReference>
<dbReference type="SUPFAM" id="SSF48239">
    <property type="entry name" value="Terpenoid cyclases/Protein prenyltransferases"/>
    <property type="match status" value="1"/>
</dbReference>
<dbReference type="PROSITE" id="PS51257">
    <property type="entry name" value="PROKAR_LIPOPROTEIN"/>
    <property type="match status" value="1"/>
</dbReference>
<dbReference type="InterPro" id="IPR050148">
    <property type="entry name" value="Terpene_synthase-like"/>
</dbReference>
<dbReference type="InterPro" id="IPR034741">
    <property type="entry name" value="Terpene_cyclase-like_1_C"/>
</dbReference>
<feature type="domain" description="Terpene synthase N-terminal" evidence="4">
    <location>
        <begin position="51"/>
        <end position="204"/>
    </location>
</feature>
<dbReference type="Gene3D" id="1.50.10.130">
    <property type="entry name" value="Terpene synthase, N-terminal domain"/>
    <property type="match status" value="1"/>
</dbReference>
<dbReference type="AlphaFoldDB" id="A0A2S1JKY6"/>
<dbReference type="Pfam" id="PF01397">
    <property type="entry name" value="Terpene_synth"/>
    <property type="match status" value="1"/>
</dbReference>
<dbReference type="GO" id="GO:0010333">
    <property type="term" value="F:terpene synthase activity"/>
    <property type="evidence" value="ECO:0007669"/>
    <property type="project" value="InterPro"/>
</dbReference>
<evidence type="ECO:0000259" key="4">
    <source>
        <dbReference type="Pfam" id="PF01397"/>
    </source>
</evidence>
<name>A0A2S1JKY6_9ROSI</name>
<evidence type="ECO:0000256" key="2">
    <source>
        <dbReference type="ARBA" id="ARBA00022842"/>
    </source>
</evidence>
<feature type="region of interest" description="Disordered" evidence="3">
    <location>
        <begin position="42"/>
        <end position="64"/>
    </location>
</feature>
<reference evidence="6" key="1">
    <citation type="submission" date="2017-07" db="EMBL/GenBank/DDBJ databases">
        <authorList>
            <person name="Sun Z.S."/>
            <person name="Albrecht U."/>
            <person name="Echele G."/>
            <person name="Lee C.C."/>
        </authorList>
    </citation>
    <scope>NUCLEOTIDE SEQUENCE</scope>
</reference>
<accession>A0A2S1JKY6</accession>
<protein>
    <submittedName>
        <fullName evidence="6">Terpene synthase</fullName>
    </submittedName>
</protein>
<proteinExistence type="evidence at transcript level"/>
<organism evidence="6">
    <name type="scientific">Pelargonium graveolens</name>
    <name type="common">rose geranium</name>
    <dbReference type="NCBI Taxonomy" id="73200"/>
    <lineage>
        <taxon>Eukaryota</taxon>
        <taxon>Viridiplantae</taxon>
        <taxon>Streptophyta</taxon>
        <taxon>Embryophyta</taxon>
        <taxon>Tracheophyta</taxon>
        <taxon>Spermatophyta</taxon>
        <taxon>Magnoliopsida</taxon>
        <taxon>eudicotyledons</taxon>
        <taxon>Gunneridae</taxon>
        <taxon>Pentapetalae</taxon>
        <taxon>rosids</taxon>
        <taxon>malvids</taxon>
        <taxon>Geraniales</taxon>
        <taxon>Geraniaceae</taxon>
        <taxon>Pelargonium</taxon>
    </lineage>
</organism>
<dbReference type="SFLD" id="SFLDG01019">
    <property type="entry name" value="Terpene_Cyclase_Like_1_C_Termi"/>
    <property type="match status" value="1"/>
</dbReference>
<dbReference type="InterPro" id="IPR008930">
    <property type="entry name" value="Terpenoid_cyclase/PrenylTrfase"/>
</dbReference>
<keyword evidence="2" id="KW-0460">Magnesium</keyword>
<dbReference type="Pfam" id="PF03936">
    <property type="entry name" value="Terpene_synth_C"/>
    <property type="match status" value="1"/>
</dbReference>
<dbReference type="InterPro" id="IPR001906">
    <property type="entry name" value="Terpene_synth_N"/>
</dbReference>
<sequence>MQGLVVRAQMSGLTNSKNIMSFPSHFPLALLACPFPKKRATSTSVTSNKSSLPHNVSQDEFSTESSEKWQKGIKEALVQGTGSCDQTAMMELIDTIQRLGIGHYFEGEIQMQLHELSSSSAVDDNDLFSTALRFRLLRHNGLWASTDVFKKFVNERGQFDDSLIEDTKGMLSLYEASYMGTKDEDILFQAMEFTTNHLKQSLMELPRHLRMQRLESRNYINEYSNHSNCNLDVLELAMFDFNRVQLQHQEELAEIIRWWKELGLVDKLGFGRDRPLECFLWTVGIFPEPYQSSCRIELTKTISILLVLDDVFDTYGGLDELVLFEDAIKRWDLGAMEDLPEYMKICYMALYNTTNDIAYKILKEHGLNIVSHLRRTWKDIIEAFLVEAMWCNRGYVPTLEEYLENGVTTGGTYMALVHSFFLMGQGVTKETIALLDPYPNLLTRSGRVLRLWDDLGTAQEEQERGDVASSIECYMKEKGIGGEEEGRRQIRQMIRELWVELNGELVAQNGLPLSLISASLNVARTAQVVYQHGDDNTFSGVEDHAQALFFRPIGS</sequence>
<gene>
    <name evidence="6" type="primary">GES</name>
</gene>
<dbReference type="SFLD" id="SFLDS00005">
    <property type="entry name" value="Isoprenoid_Synthase_Type_I"/>
    <property type="match status" value="1"/>
</dbReference>
<dbReference type="SUPFAM" id="SSF48576">
    <property type="entry name" value="Terpenoid synthases"/>
    <property type="match status" value="1"/>
</dbReference>
<dbReference type="InterPro" id="IPR044814">
    <property type="entry name" value="Terpene_cyclase_plant_C1"/>
</dbReference>
<dbReference type="Gene3D" id="1.10.600.10">
    <property type="entry name" value="Farnesyl Diphosphate Synthase"/>
    <property type="match status" value="1"/>
</dbReference>
<reference evidence="6" key="2">
    <citation type="submission" date="2018-05" db="EMBL/GenBank/DDBJ databases">
        <title>Functional analysis of four terpene synthases in rose-scented pelargonium cultivars (Pelargonium x hybridum) and phylogenic evolution of the scent in the genus through transcriptome comparison.</title>
        <authorList>
            <person name="Martinelli L."/>
            <person name="Saint-Marcoux D."/>
            <person name="Jullien F."/>
            <person name="Bony A."/>
            <person name="Magnard J.-L."/>
            <person name="Legrand S."/>
        </authorList>
    </citation>
    <scope>NUCLEOTIDE SEQUENCE</scope>
</reference>
<evidence type="ECO:0000256" key="1">
    <source>
        <dbReference type="ARBA" id="ARBA00022723"/>
    </source>
</evidence>
<dbReference type="GO" id="GO:0016102">
    <property type="term" value="P:diterpenoid biosynthetic process"/>
    <property type="evidence" value="ECO:0007669"/>
    <property type="project" value="InterPro"/>
</dbReference>
<dbReference type="InterPro" id="IPR036965">
    <property type="entry name" value="Terpene_synth_N_sf"/>
</dbReference>
<dbReference type="FunFam" id="1.10.600.10:FF:000007">
    <property type="entry name" value="Isoprene synthase, chloroplastic"/>
    <property type="match status" value="1"/>
</dbReference>
<evidence type="ECO:0000256" key="3">
    <source>
        <dbReference type="SAM" id="MobiDB-lite"/>
    </source>
</evidence>
<feature type="domain" description="Terpene synthase metal-binding" evidence="5">
    <location>
        <begin position="260"/>
        <end position="499"/>
    </location>
</feature>
<dbReference type="PANTHER" id="PTHR31225:SF137">
    <property type="entry name" value="TERPENE SYNTHASE 11-RELATED"/>
    <property type="match status" value="1"/>
</dbReference>
<keyword evidence="1" id="KW-0479">Metal-binding</keyword>
<evidence type="ECO:0000259" key="5">
    <source>
        <dbReference type="Pfam" id="PF03936"/>
    </source>
</evidence>
<dbReference type="EMBL" id="MF503883">
    <property type="protein sequence ID" value="AWF79084.1"/>
    <property type="molecule type" value="mRNA"/>
</dbReference>
<dbReference type="PANTHER" id="PTHR31225">
    <property type="entry name" value="OS04G0344100 PROTEIN-RELATED"/>
    <property type="match status" value="1"/>
</dbReference>
<evidence type="ECO:0000313" key="6">
    <source>
        <dbReference type="EMBL" id="AWF79084.1"/>
    </source>
</evidence>
<dbReference type="CDD" id="cd00684">
    <property type="entry name" value="Terpene_cyclase_plant_C1"/>
    <property type="match status" value="1"/>
</dbReference>